<keyword evidence="4" id="KW-0496">Mitochondrion</keyword>
<evidence type="ECO:0000256" key="2">
    <source>
        <dbReference type="ARBA" id="ARBA00022980"/>
    </source>
</evidence>
<geneLocation type="mitochondrion" evidence="4"/>
<dbReference type="PANTHER" id="PTHR19836">
    <property type="entry name" value="30S RIBOSOMAL PROTEIN S14"/>
    <property type="match status" value="1"/>
</dbReference>
<dbReference type="PANTHER" id="PTHR19836:SF19">
    <property type="entry name" value="SMALL RIBOSOMAL SUBUNIT PROTEIN US14M"/>
    <property type="match status" value="1"/>
</dbReference>
<dbReference type="GO" id="GO:0015935">
    <property type="term" value="C:small ribosomal subunit"/>
    <property type="evidence" value="ECO:0007669"/>
    <property type="project" value="TreeGrafter"/>
</dbReference>
<dbReference type="GO" id="GO:0003735">
    <property type="term" value="F:structural constituent of ribosome"/>
    <property type="evidence" value="ECO:0007669"/>
    <property type="project" value="InterPro"/>
</dbReference>
<sequence length="99" mass="11755">MKKLLQKDKNNRLIVKKFEIQRIILKSIILNLNYSQMIRWKAILMLTNLPALSSEIRIINRCIVTGNKKRVNKLYNYSRMVFLKLIRSGYISGIKKSSW</sequence>
<reference evidence="4" key="1">
    <citation type="journal article" date="2018" name="Genome Biol. Evol.">
        <title>Recurrent loss, horizontal transfer, and the obscure origins of mitochondrial introns in diatoms (Bacillariophyta).</title>
        <authorList>
            <person name="Guillory W.X."/>
            <person name="Onyshchenko A."/>
            <person name="Ruck E.C."/>
            <person name="Parks M."/>
            <person name="Nakov T."/>
            <person name="Wickett N.J."/>
            <person name="Alverson A.J."/>
        </authorList>
    </citation>
    <scope>NUCLEOTIDE SEQUENCE</scope>
</reference>
<accession>A0A2U9GIQ1</accession>
<keyword evidence="3" id="KW-0687">Ribonucleoprotein</keyword>
<dbReference type="AlphaFoldDB" id="A0A2U9GIQ1"/>
<comment type="similarity">
    <text evidence="1">Belongs to the universal ribosomal protein uS14 family.</text>
</comment>
<dbReference type="InterPro" id="IPR001209">
    <property type="entry name" value="Ribosomal_uS14"/>
</dbReference>
<dbReference type="GeneID" id="36957482"/>
<dbReference type="GO" id="GO:0006412">
    <property type="term" value="P:translation"/>
    <property type="evidence" value="ECO:0007669"/>
    <property type="project" value="InterPro"/>
</dbReference>
<keyword evidence="2 4" id="KW-0689">Ribosomal protein</keyword>
<organism evidence="4">
    <name type="scientific">Psammoneis japonica</name>
    <dbReference type="NCBI Taxonomy" id="517775"/>
    <lineage>
        <taxon>Eukaryota</taxon>
        <taxon>Sar</taxon>
        <taxon>Stramenopiles</taxon>
        <taxon>Ochrophyta</taxon>
        <taxon>Bacillariophyta</taxon>
        <taxon>Mediophyceae</taxon>
        <taxon>Biddulphiophycidae</taxon>
        <taxon>Triceratiales</taxon>
        <taxon>Plagiogrammaceae</taxon>
        <taxon>Psammoneis</taxon>
    </lineage>
</organism>
<name>A0A2U9GIQ1_9STRA</name>
<evidence type="ECO:0000313" key="4">
    <source>
        <dbReference type="EMBL" id="AWQ64238.1"/>
    </source>
</evidence>
<dbReference type="GO" id="GO:0005737">
    <property type="term" value="C:cytoplasm"/>
    <property type="evidence" value="ECO:0007669"/>
    <property type="project" value="UniProtKB-ARBA"/>
</dbReference>
<gene>
    <name evidence="4" type="primary">rps14</name>
</gene>
<dbReference type="Gene3D" id="1.10.287.1480">
    <property type="match status" value="1"/>
</dbReference>
<evidence type="ECO:0000256" key="1">
    <source>
        <dbReference type="ARBA" id="ARBA00009083"/>
    </source>
</evidence>
<evidence type="ECO:0000256" key="3">
    <source>
        <dbReference type="ARBA" id="ARBA00023274"/>
    </source>
</evidence>
<proteinExistence type="inferred from homology"/>
<dbReference type="EMBL" id="MG148339">
    <property type="protein sequence ID" value="AWQ64238.1"/>
    <property type="molecule type" value="Genomic_DNA"/>
</dbReference>
<protein>
    <submittedName>
        <fullName evidence="4">Ribosomal protein S14</fullName>
    </submittedName>
</protein>
<dbReference type="Pfam" id="PF00253">
    <property type="entry name" value="Ribosomal_S14"/>
    <property type="match status" value="1"/>
</dbReference>
<dbReference type="SUPFAM" id="SSF57716">
    <property type="entry name" value="Glucocorticoid receptor-like (DNA-binding domain)"/>
    <property type="match status" value="1"/>
</dbReference>
<dbReference type="RefSeq" id="YP_009495508.1">
    <property type="nucleotide sequence ID" value="NC_037989.1"/>
</dbReference>